<name>A0A0C3PB02_PHLG1</name>
<evidence type="ECO:0000256" key="3">
    <source>
        <dbReference type="SAM" id="SignalP"/>
    </source>
</evidence>
<keyword evidence="2" id="KW-0472">Membrane</keyword>
<keyword evidence="2" id="KW-1133">Transmembrane helix</keyword>
<feature type="chain" id="PRO_5002167825" evidence="3">
    <location>
        <begin position="26"/>
        <end position="436"/>
    </location>
</feature>
<keyword evidence="5" id="KW-1185">Reference proteome</keyword>
<feature type="region of interest" description="Disordered" evidence="1">
    <location>
        <begin position="207"/>
        <end position="230"/>
    </location>
</feature>
<evidence type="ECO:0000313" key="5">
    <source>
        <dbReference type="Proteomes" id="UP000053257"/>
    </source>
</evidence>
<organism evidence="4 5">
    <name type="scientific">Phlebiopsis gigantea (strain 11061_1 CR5-6)</name>
    <name type="common">White-rot fungus</name>
    <name type="synonym">Peniophora gigantea</name>
    <dbReference type="NCBI Taxonomy" id="745531"/>
    <lineage>
        <taxon>Eukaryota</taxon>
        <taxon>Fungi</taxon>
        <taxon>Dikarya</taxon>
        <taxon>Basidiomycota</taxon>
        <taxon>Agaricomycotina</taxon>
        <taxon>Agaricomycetes</taxon>
        <taxon>Polyporales</taxon>
        <taxon>Phanerochaetaceae</taxon>
        <taxon>Phlebiopsis</taxon>
    </lineage>
</organism>
<sequence length="436" mass="47431">MLMFTLIRFLFAYFLQLLTLHCVTANGETITEDDSNHASKYTPSDAWLTGSYCKVCGEALDTSKLSEGSVHVAFYNATDKLATPQNVTFVFTGPTLTVLGVVYPKFASYYTFYINDSVIGDGPLVKSSDIGIYDNYRDKGTNFEPEGTPTTISSEATSSSSTIATTSETSGNSTGILLSSSSYLNAFTSHPVTVIATSTSLRLAFPVSSQTTTPGDKTTPNKPFESSSTSHRNDLVAPLLSAALVALSGGAVGIFYRYRRRRQTRAQAMTQTCHISPFIEDVHIIRQSHPAISQQADTHGTQLRWSDLGTCYGDASVYNTNEESTRALVSTANTISHLQVNRDHSQLSRTSLALAVQGSDTSEIPEPHSSNAHHPTEQSSHSTSAIHLSFPQAPPSYLSNMERSRHDLMRMPNSHPLGATPTPSQEPLPPYLPEWE</sequence>
<gene>
    <name evidence="4" type="ORF">PHLGIDRAFT_503436</name>
</gene>
<feature type="region of interest" description="Disordered" evidence="1">
    <location>
        <begin position="141"/>
        <end position="168"/>
    </location>
</feature>
<evidence type="ECO:0000256" key="1">
    <source>
        <dbReference type="SAM" id="MobiDB-lite"/>
    </source>
</evidence>
<evidence type="ECO:0000313" key="4">
    <source>
        <dbReference type="EMBL" id="KIP02053.1"/>
    </source>
</evidence>
<feature type="region of interest" description="Disordered" evidence="1">
    <location>
        <begin position="356"/>
        <end position="436"/>
    </location>
</feature>
<keyword evidence="2" id="KW-0812">Transmembrane</keyword>
<dbReference type="EMBL" id="KN840709">
    <property type="protein sequence ID" value="KIP02053.1"/>
    <property type="molecule type" value="Genomic_DNA"/>
</dbReference>
<keyword evidence="3" id="KW-0732">Signal</keyword>
<dbReference type="Proteomes" id="UP000053257">
    <property type="component" value="Unassembled WGS sequence"/>
</dbReference>
<feature type="compositionally biased region" description="Low complexity" evidence="1">
    <location>
        <begin position="150"/>
        <end position="168"/>
    </location>
</feature>
<accession>A0A0C3PB02</accession>
<dbReference type="HOGENOM" id="CLU_628675_0_0_1"/>
<reference evidence="4 5" key="1">
    <citation type="journal article" date="2014" name="PLoS Genet.">
        <title>Analysis of the Phlebiopsis gigantea genome, transcriptome and secretome provides insight into its pioneer colonization strategies of wood.</title>
        <authorList>
            <person name="Hori C."/>
            <person name="Ishida T."/>
            <person name="Igarashi K."/>
            <person name="Samejima M."/>
            <person name="Suzuki H."/>
            <person name="Master E."/>
            <person name="Ferreira P."/>
            <person name="Ruiz-Duenas F.J."/>
            <person name="Held B."/>
            <person name="Canessa P."/>
            <person name="Larrondo L.F."/>
            <person name="Schmoll M."/>
            <person name="Druzhinina I.S."/>
            <person name="Kubicek C.P."/>
            <person name="Gaskell J.A."/>
            <person name="Kersten P."/>
            <person name="St John F."/>
            <person name="Glasner J."/>
            <person name="Sabat G."/>
            <person name="Splinter BonDurant S."/>
            <person name="Syed K."/>
            <person name="Yadav J."/>
            <person name="Mgbeahuruike A.C."/>
            <person name="Kovalchuk A."/>
            <person name="Asiegbu F.O."/>
            <person name="Lackner G."/>
            <person name="Hoffmeister D."/>
            <person name="Rencoret J."/>
            <person name="Gutierrez A."/>
            <person name="Sun H."/>
            <person name="Lindquist E."/>
            <person name="Barry K."/>
            <person name="Riley R."/>
            <person name="Grigoriev I.V."/>
            <person name="Henrissat B."/>
            <person name="Kues U."/>
            <person name="Berka R.M."/>
            <person name="Martinez A.T."/>
            <person name="Covert S.F."/>
            <person name="Blanchette R.A."/>
            <person name="Cullen D."/>
        </authorList>
    </citation>
    <scope>NUCLEOTIDE SEQUENCE [LARGE SCALE GENOMIC DNA]</scope>
    <source>
        <strain evidence="4 5">11061_1 CR5-6</strain>
    </source>
</reference>
<feature type="compositionally biased region" description="Pro residues" evidence="1">
    <location>
        <begin position="424"/>
        <end position="436"/>
    </location>
</feature>
<feature type="transmembrane region" description="Helical" evidence="2">
    <location>
        <begin position="235"/>
        <end position="256"/>
    </location>
</feature>
<feature type="signal peptide" evidence="3">
    <location>
        <begin position="1"/>
        <end position="25"/>
    </location>
</feature>
<protein>
    <submittedName>
        <fullName evidence="4">Uncharacterized protein</fullName>
    </submittedName>
</protein>
<feature type="compositionally biased region" description="Polar residues" evidence="1">
    <location>
        <begin position="358"/>
        <end position="386"/>
    </location>
</feature>
<evidence type="ECO:0000256" key="2">
    <source>
        <dbReference type="SAM" id="Phobius"/>
    </source>
</evidence>
<dbReference type="AlphaFoldDB" id="A0A0C3PB02"/>
<proteinExistence type="predicted"/>